<dbReference type="AlphaFoldDB" id="A0A8S3TX35"/>
<evidence type="ECO:0000313" key="3">
    <source>
        <dbReference type="Proteomes" id="UP000683360"/>
    </source>
</evidence>
<evidence type="ECO:0000256" key="1">
    <source>
        <dbReference type="SAM" id="MobiDB-lite"/>
    </source>
</evidence>
<reference evidence="2" key="1">
    <citation type="submission" date="2021-03" db="EMBL/GenBank/DDBJ databases">
        <authorList>
            <person name="Bekaert M."/>
        </authorList>
    </citation>
    <scope>NUCLEOTIDE SEQUENCE</scope>
</reference>
<organism evidence="2 3">
    <name type="scientific">Mytilus edulis</name>
    <name type="common">Blue mussel</name>
    <dbReference type="NCBI Taxonomy" id="6550"/>
    <lineage>
        <taxon>Eukaryota</taxon>
        <taxon>Metazoa</taxon>
        <taxon>Spiralia</taxon>
        <taxon>Lophotrochozoa</taxon>
        <taxon>Mollusca</taxon>
        <taxon>Bivalvia</taxon>
        <taxon>Autobranchia</taxon>
        <taxon>Pteriomorphia</taxon>
        <taxon>Mytilida</taxon>
        <taxon>Mytiloidea</taxon>
        <taxon>Mytilidae</taxon>
        <taxon>Mytilinae</taxon>
        <taxon>Mytilus</taxon>
    </lineage>
</organism>
<protein>
    <submittedName>
        <fullName evidence="2">Uncharacterized protein</fullName>
    </submittedName>
</protein>
<feature type="compositionally biased region" description="Basic and acidic residues" evidence="1">
    <location>
        <begin position="45"/>
        <end position="65"/>
    </location>
</feature>
<gene>
    <name evidence="2" type="ORF">MEDL_48560</name>
</gene>
<sequence>MIRRRKRPNRKELRFPIVMLNVRQTVQRNKILPGINNKYPSSYTIDKEETRETTRYRRPDKAETRETARYRRLDKNVHLCLSDRGPRPKLDKEWTPLSVREKPNKHTDSEGLYSKHVDSLYRFITRQNSIILPPIATSRRMKGNVFDEDKLQEKRYVMMDAFGEGKMSRFERDQCYLPSVYSQFLNCKTCKKSYMNDKYIEEYKKRNYKTPTCSNRLMNSKVHFCDVLGKRCCATCIESENREFSRRIENRLQSAITDSKSSTSDLCSDFG</sequence>
<accession>A0A8S3TX35</accession>
<dbReference type="EMBL" id="CAJPWZ010002337">
    <property type="protein sequence ID" value="CAG2236028.1"/>
    <property type="molecule type" value="Genomic_DNA"/>
</dbReference>
<comment type="caution">
    <text evidence="2">The sequence shown here is derived from an EMBL/GenBank/DDBJ whole genome shotgun (WGS) entry which is preliminary data.</text>
</comment>
<feature type="region of interest" description="Disordered" evidence="1">
    <location>
        <begin position="43"/>
        <end position="65"/>
    </location>
</feature>
<evidence type="ECO:0000313" key="2">
    <source>
        <dbReference type="EMBL" id="CAG2236028.1"/>
    </source>
</evidence>
<dbReference type="OrthoDB" id="6158511at2759"/>
<proteinExistence type="predicted"/>
<name>A0A8S3TX35_MYTED</name>
<keyword evidence="3" id="KW-1185">Reference proteome</keyword>
<dbReference type="Proteomes" id="UP000683360">
    <property type="component" value="Unassembled WGS sequence"/>
</dbReference>